<comment type="caution">
    <text evidence="2">The sequence shown here is derived from an EMBL/GenBank/DDBJ whole genome shotgun (WGS) entry which is preliminary data.</text>
</comment>
<dbReference type="AlphaFoldDB" id="A0A9R1WEJ9"/>
<gene>
    <name evidence="2" type="ORF">LSAT_V11C200075450</name>
</gene>
<evidence type="ECO:0000313" key="2">
    <source>
        <dbReference type="EMBL" id="KAJ0222329.1"/>
    </source>
</evidence>
<evidence type="ECO:0000256" key="1">
    <source>
        <dbReference type="SAM" id="Coils"/>
    </source>
</evidence>
<evidence type="ECO:0000313" key="3">
    <source>
        <dbReference type="Proteomes" id="UP000235145"/>
    </source>
</evidence>
<keyword evidence="1" id="KW-0175">Coiled coil</keyword>
<dbReference type="PANTHER" id="PTHR45287:SF4">
    <property type="entry name" value="OS03G0691500 PROTEIN"/>
    <property type="match status" value="1"/>
</dbReference>
<dbReference type="EMBL" id="NBSK02000002">
    <property type="protein sequence ID" value="KAJ0222329.1"/>
    <property type="molecule type" value="Genomic_DNA"/>
</dbReference>
<dbReference type="InterPro" id="IPR040262">
    <property type="entry name" value="At4g38062-like"/>
</dbReference>
<accession>A0A9R1WEJ9</accession>
<protein>
    <submittedName>
        <fullName evidence="2">Uncharacterized protein</fullName>
    </submittedName>
</protein>
<feature type="coiled-coil region" evidence="1">
    <location>
        <begin position="10"/>
        <end position="223"/>
    </location>
</feature>
<keyword evidence="3" id="KW-1185">Reference proteome</keyword>
<dbReference type="PANTHER" id="PTHR45287">
    <property type="entry name" value="OS03G0691500 PROTEIN"/>
    <property type="match status" value="1"/>
</dbReference>
<reference evidence="2 3" key="1">
    <citation type="journal article" date="2017" name="Nat. Commun.">
        <title>Genome assembly with in vitro proximity ligation data and whole-genome triplication in lettuce.</title>
        <authorList>
            <person name="Reyes-Chin-Wo S."/>
            <person name="Wang Z."/>
            <person name="Yang X."/>
            <person name="Kozik A."/>
            <person name="Arikit S."/>
            <person name="Song C."/>
            <person name="Xia L."/>
            <person name="Froenicke L."/>
            <person name="Lavelle D.O."/>
            <person name="Truco M.J."/>
            <person name="Xia R."/>
            <person name="Zhu S."/>
            <person name="Xu C."/>
            <person name="Xu H."/>
            <person name="Xu X."/>
            <person name="Cox K."/>
            <person name="Korf I."/>
            <person name="Meyers B.C."/>
            <person name="Michelmore R.W."/>
        </authorList>
    </citation>
    <scope>NUCLEOTIDE SEQUENCE [LARGE SCALE GENOMIC DNA]</scope>
    <source>
        <strain evidence="3">cv. Salinas</strain>
        <tissue evidence="2">Seedlings</tissue>
    </source>
</reference>
<proteinExistence type="predicted"/>
<sequence length="669" mass="78591">MVIYKTVNMTEKVYEELDKAKAEIEKLRSEYHVKSNLCNSLKRSHDDQIKRIQELNLKLEQQSQEVEAKTDEIHAANQSLKELQSKLKDKENIIKSFTSTNEKLRIDFNSKLQETEEEKINLLSSLDEANMKISDLEQKNRDFMDKIEVLKEGIVSVSQKKCASESKVAKASKQMRERGDMFEKLEEEKVKLEEQIKWKNEQFKHLEEAHEKLRDKLRIKEKEWDMEKSSFFDEISTLETKLDSQITLSEDLKRRLEASNQDLAHEKNQRKNQIQEASNSSSIAKLQKKLKTLEQIHSKCSGQIEVKEAEWRSQMEKVVSDLNSCRKEIEKKDSHLMKITKELDDYNSLMFKSTMEKEESEVMIVALKSTLLEAKSKIHDLVKFQESMKEQDAEMESLKKEMKKVCDLLDMANEEVAEKCCEVNEVEFELQIWKSIAENLKVNLEVNHQMRREVEASLLSQVAIEVNLKEENEEKGKRINDLEQQLEESKKKMEMDTLLRFSKEKQSLDKIVEEKDERIKNLQKIMESLEEEFNDSSVCFSSQLSKMQSEVNVFHEAWEKIRTSVVMKEIEVELRDLMIVEMEKDLEKIFLEKEKLMEIIGGVSERINKLSREDGQMMGTLRSIVRSFDDEKDRFDPVKENTNVFQSPKRRTMVESGHDLRSPLRALNS</sequence>
<name>A0A9R1WEJ9_LACSA</name>
<feature type="coiled-coil region" evidence="1">
    <location>
        <begin position="465"/>
        <end position="532"/>
    </location>
</feature>
<feature type="coiled-coil region" evidence="1">
    <location>
        <begin position="381"/>
        <end position="415"/>
    </location>
</feature>
<organism evidence="2 3">
    <name type="scientific">Lactuca sativa</name>
    <name type="common">Garden lettuce</name>
    <dbReference type="NCBI Taxonomy" id="4236"/>
    <lineage>
        <taxon>Eukaryota</taxon>
        <taxon>Viridiplantae</taxon>
        <taxon>Streptophyta</taxon>
        <taxon>Embryophyta</taxon>
        <taxon>Tracheophyta</taxon>
        <taxon>Spermatophyta</taxon>
        <taxon>Magnoliopsida</taxon>
        <taxon>eudicotyledons</taxon>
        <taxon>Gunneridae</taxon>
        <taxon>Pentapetalae</taxon>
        <taxon>asterids</taxon>
        <taxon>campanulids</taxon>
        <taxon>Asterales</taxon>
        <taxon>Asteraceae</taxon>
        <taxon>Cichorioideae</taxon>
        <taxon>Cichorieae</taxon>
        <taxon>Lactucinae</taxon>
        <taxon>Lactuca</taxon>
    </lineage>
</organism>
<feature type="coiled-coil region" evidence="1">
    <location>
        <begin position="249"/>
        <end position="280"/>
    </location>
</feature>
<dbReference type="Proteomes" id="UP000235145">
    <property type="component" value="Unassembled WGS sequence"/>
</dbReference>